<name>A0A1M7UHI0_9BRAD</name>
<feature type="domain" description="Methyltransferase" evidence="1">
    <location>
        <begin position="49"/>
        <end position="132"/>
    </location>
</feature>
<keyword evidence="2" id="KW-0489">Methyltransferase</keyword>
<reference evidence="3" key="1">
    <citation type="submission" date="2016-11" db="EMBL/GenBank/DDBJ databases">
        <authorList>
            <person name="Varghese N."/>
            <person name="Submissions S."/>
        </authorList>
    </citation>
    <scope>NUCLEOTIDE SEQUENCE [LARGE SCALE GENOMIC DNA]</scope>
    <source>
        <strain evidence="3">GAS401</strain>
    </source>
</reference>
<evidence type="ECO:0000313" key="2">
    <source>
        <dbReference type="EMBL" id="SHN82365.1"/>
    </source>
</evidence>
<dbReference type="CDD" id="cd02440">
    <property type="entry name" value="AdoMet_MTases"/>
    <property type="match status" value="1"/>
</dbReference>
<protein>
    <submittedName>
        <fullName evidence="2">Methyltransferase domain-containing protein</fullName>
    </submittedName>
</protein>
<dbReference type="Proteomes" id="UP000184096">
    <property type="component" value="Chromosome I"/>
</dbReference>
<keyword evidence="3" id="KW-1185">Reference proteome</keyword>
<sequence>MQRTTEWLNDDLDYAYHERQFDEPYQSTLAFCAWLEQIGAMKPDAVSRVLDIGCGQGANLFYMQNHFPNATFTGIDLNPNLVARGNAIYERHGLSRARLLSGDLYKLDPEVCRDVDCLVSFQTLSWLPEFKRPLRSFAATRAKWICLSSLFFDGQATCTIEIQEYDENYQEKGKGFCNVYSLPVVEKFLLSLGYGGLQSIPFEITIDLPRPSHKGLGTYTRRTTDGARMQISGPLLMPWYFIAARRLSDTKT</sequence>
<dbReference type="InterPro" id="IPR041698">
    <property type="entry name" value="Methyltransf_25"/>
</dbReference>
<dbReference type="Gene3D" id="3.40.50.150">
    <property type="entry name" value="Vaccinia Virus protein VP39"/>
    <property type="match status" value="1"/>
</dbReference>
<dbReference type="InterPro" id="IPR029063">
    <property type="entry name" value="SAM-dependent_MTases_sf"/>
</dbReference>
<gene>
    <name evidence="2" type="ORF">SAMN05444170_5090</name>
</gene>
<organism evidence="2 3">
    <name type="scientific">Bradyrhizobium erythrophlei</name>
    <dbReference type="NCBI Taxonomy" id="1437360"/>
    <lineage>
        <taxon>Bacteria</taxon>
        <taxon>Pseudomonadati</taxon>
        <taxon>Pseudomonadota</taxon>
        <taxon>Alphaproteobacteria</taxon>
        <taxon>Hyphomicrobiales</taxon>
        <taxon>Nitrobacteraceae</taxon>
        <taxon>Bradyrhizobium</taxon>
    </lineage>
</organism>
<evidence type="ECO:0000259" key="1">
    <source>
        <dbReference type="Pfam" id="PF13649"/>
    </source>
</evidence>
<evidence type="ECO:0000313" key="3">
    <source>
        <dbReference type="Proteomes" id="UP000184096"/>
    </source>
</evidence>
<dbReference type="RefSeq" id="WP_072822038.1">
    <property type="nucleotide sequence ID" value="NZ_LT670849.1"/>
</dbReference>
<dbReference type="SUPFAM" id="SSF53335">
    <property type="entry name" value="S-adenosyl-L-methionine-dependent methyltransferases"/>
    <property type="match status" value="1"/>
</dbReference>
<dbReference type="AlphaFoldDB" id="A0A1M7UHI0"/>
<keyword evidence="2" id="KW-0808">Transferase</keyword>
<dbReference type="GO" id="GO:0008168">
    <property type="term" value="F:methyltransferase activity"/>
    <property type="evidence" value="ECO:0007669"/>
    <property type="project" value="UniProtKB-KW"/>
</dbReference>
<proteinExistence type="predicted"/>
<dbReference type="OrthoDB" id="5298787at2"/>
<dbReference type="GO" id="GO:0032259">
    <property type="term" value="P:methylation"/>
    <property type="evidence" value="ECO:0007669"/>
    <property type="project" value="UniProtKB-KW"/>
</dbReference>
<accession>A0A1M7UHI0</accession>
<dbReference type="Pfam" id="PF13649">
    <property type="entry name" value="Methyltransf_25"/>
    <property type="match status" value="1"/>
</dbReference>
<dbReference type="EMBL" id="LT670849">
    <property type="protein sequence ID" value="SHN82365.1"/>
    <property type="molecule type" value="Genomic_DNA"/>
</dbReference>